<feature type="transmembrane region" description="Helical" evidence="6">
    <location>
        <begin position="188"/>
        <end position="209"/>
    </location>
</feature>
<comment type="similarity">
    <text evidence="2">Belongs to the TerC family.</text>
</comment>
<keyword evidence="3 6" id="KW-0812">Transmembrane</keyword>
<evidence type="ECO:0000256" key="3">
    <source>
        <dbReference type="ARBA" id="ARBA00022692"/>
    </source>
</evidence>
<comment type="caution">
    <text evidence="7">The sequence shown here is derived from an EMBL/GenBank/DDBJ whole genome shotgun (WGS) entry which is preliminary data.</text>
</comment>
<dbReference type="AlphaFoldDB" id="A0A2H0LT61"/>
<proteinExistence type="inferred from homology"/>
<evidence type="ECO:0000256" key="4">
    <source>
        <dbReference type="ARBA" id="ARBA00022989"/>
    </source>
</evidence>
<feature type="transmembrane region" description="Helical" evidence="6">
    <location>
        <begin position="215"/>
        <end position="240"/>
    </location>
</feature>
<protein>
    <recommendedName>
        <fullName evidence="9">Tellurium resistance protein TerC</fullName>
    </recommendedName>
</protein>
<feature type="transmembrane region" description="Helical" evidence="6">
    <location>
        <begin position="130"/>
        <end position="148"/>
    </location>
</feature>
<keyword evidence="4 6" id="KW-1133">Transmembrane helix</keyword>
<dbReference type="InterPro" id="IPR005496">
    <property type="entry name" value="Integral_membrane_TerC"/>
</dbReference>
<dbReference type="PANTHER" id="PTHR30238">
    <property type="entry name" value="MEMBRANE BOUND PREDICTED REDOX MODULATOR"/>
    <property type="match status" value="1"/>
</dbReference>
<name>A0A2H0LT61_9BACT</name>
<feature type="transmembrane region" description="Helical" evidence="6">
    <location>
        <begin position="78"/>
        <end position="95"/>
    </location>
</feature>
<dbReference type="Proteomes" id="UP000230859">
    <property type="component" value="Unassembled WGS sequence"/>
</dbReference>
<feature type="transmembrane region" description="Helical" evidence="6">
    <location>
        <begin position="252"/>
        <end position="270"/>
    </location>
</feature>
<dbReference type="Pfam" id="PF03741">
    <property type="entry name" value="TerC"/>
    <property type="match status" value="1"/>
</dbReference>
<dbReference type="GO" id="GO:0016020">
    <property type="term" value="C:membrane"/>
    <property type="evidence" value="ECO:0007669"/>
    <property type="project" value="UniProtKB-SubCell"/>
</dbReference>
<organism evidence="7 8">
    <name type="scientific">Candidatus Abzuiibacterium crystallinum</name>
    <dbReference type="NCBI Taxonomy" id="1974748"/>
    <lineage>
        <taxon>Bacteria</taxon>
        <taxon>Pseudomonadati</taxon>
        <taxon>Candidatus Omnitrophota</taxon>
        <taxon>Candidatus Abzuiibacterium</taxon>
    </lineage>
</organism>
<evidence type="ECO:0000256" key="6">
    <source>
        <dbReference type="SAM" id="Phobius"/>
    </source>
</evidence>
<evidence type="ECO:0008006" key="9">
    <source>
        <dbReference type="Google" id="ProtNLM"/>
    </source>
</evidence>
<evidence type="ECO:0000313" key="7">
    <source>
        <dbReference type="EMBL" id="PIQ87610.1"/>
    </source>
</evidence>
<evidence type="ECO:0000313" key="8">
    <source>
        <dbReference type="Proteomes" id="UP000230859"/>
    </source>
</evidence>
<dbReference type="EMBL" id="PCVY01000001">
    <property type="protein sequence ID" value="PIQ87610.1"/>
    <property type="molecule type" value="Genomic_DNA"/>
</dbReference>
<sequence length="310" mass="35175">MEHPVAWVLFGIFVLAMLWLDLAVFHKKAHVVSIREALLWSAFWIGLALLFNIGIYYYEGHEAALQFLTGYLIEKSLSIDNLFVFLLIFTYFKVPAIYQHQVLFWGILGALVMRGLFIAVGVALVSQFSWLLYVFGVFLIVTGAKLAIEKNKELHPERNPFIKLFRKIMPVTSDYEEDKFIVKRNHQYWATPLLVVLLVVETTDVIFAMDSIPAIFAITLDPFIVFTSNVFAILGLRALYFALAGVMRLFHHLHYGLSAILVFVGIKMLVADHIHIPAVLALGFIALVLVLSVLASIIWPAKDPEHFKAK</sequence>
<feature type="transmembrane region" description="Helical" evidence="6">
    <location>
        <begin position="6"/>
        <end position="25"/>
    </location>
</feature>
<feature type="transmembrane region" description="Helical" evidence="6">
    <location>
        <begin position="102"/>
        <end position="124"/>
    </location>
</feature>
<feature type="transmembrane region" description="Helical" evidence="6">
    <location>
        <begin position="37"/>
        <end position="58"/>
    </location>
</feature>
<reference evidence="7 8" key="1">
    <citation type="submission" date="2017-09" db="EMBL/GenBank/DDBJ databases">
        <title>Depth-based differentiation of microbial function through sediment-hosted aquifers and enrichment of novel symbionts in the deep terrestrial subsurface.</title>
        <authorList>
            <person name="Probst A.J."/>
            <person name="Ladd B."/>
            <person name="Jarett J.K."/>
            <person name="Geller-Mcgrath D.E."/>
            <person name="Sieber C.M."/>
            <person name="Emerson J.B."/>
            <person name="Anantharaman K."/>
            <person name="Thomas B.C."/>
            <person name="Malmstrom R."/>
            <person name="Stieglmeier M."/>
            <person name="Klingl A."/>
            <person name="Woyke T."/>
            <person name="Ryan C.M."/>
            <person name="Banfield J.F."/>
        </authorList>
    </citation>
    <scope>NUCLEOTIDE SEQUENCE [LARGE SCALE GENOMIC DNA]</scope>
    <source>
        <strain evidence="7">CG11_big_fil_rev_8_21_14_0_20_45_26</strain>
    </source>
</reference>
<keyword evidence="5 6" id="KW-0472">Membrane</keyword>
<dbReference type="PANTHER" id="PTHR30238:SF0">
    <property type="entry name" value="THYLAKOID MEMBRANE PROTEIN TERC, CHLOROPLASTIC"/>
    <property type="match status" value="1"/>
</dbReference>
<evidence type="ECO:0000256" key="2">
    <source>
        <dbReference type="ARBA" id="ARBA00007511"/>
    </source>
</evidence>
<comment type="subcellular location">
    <subcellularLocation>
        <location evidence="1">Membrane</location>
        <topology evidence="1">Multi-pass membrane protein</topology>
    </subcellularLocation>
</comment>
<dbReference type="InterPro" id="IPR022369">
    <property type="entry name" value="Integral_membrane_TerC_rswitch"/>
</dbReference>
<dbReference type="NCBIfam" id="TIGR03718">
    <property type="entry name" value="R_switched_Alx"/>
    <property type="match status" value="1"/>
</dbReference>
<feature type="transmembrane region" description="Helical" evidence="6">
    <location>
        <begin position="276"/>
        <end position="301"/>
    </location>
</feature>
<evidence type="ECO:0000256" key="5">
    <source>
        <dbReference type="ARBA" id="ARBA00023136"/>
    </source>
</evidence>
<gene>
    <name evidence="7" type="ORF">COV74_00035</name>
</gene>
<evidence type="ECO:0000256" key="1">
    <source>
        <dbReference type="ARBA" id="ARBA00004141"/>
    </source>
</evidence>
<accession>A0A2H0LT61</accession>